<dbReference type="GO" id="GO:0005737">
    <property type="term" value="C:cytoplasm"/>
    <property type="evidence" value="ECO:0007669"/>
    <property type="project" value="UniProtKB-SubCell"/>
</dbReference>
<dbReference type="InterPro" id="IPR042221">
    <property type="entry name" value="Leu/Phe-tRNA_Trfase_N"/>
</dbReference>
<dbReference type="InterPro" id="IPR016181">
    <property type="entry name" value="Acyl_CoA_acyltransferase"/>
</dbReference>
<feature type="region of interest" description="Disordered" evidence="5">
    <location>
        <begin position="1"/>
        <end position="30"/>
    </location>
</feature>
<keyword evidence="2 4" id="KW-0808">Transferase</keyword>
<organism evidence="6 7">
    <name type="scientific">Xylophilus ampelinus</name>
    <dbReference type="NCBI Taxonomy" id="54067"/>
    <lineage>
        <taxon>Bacteria</taxon>
        <taxon>Pseudomonadati</taxon>
        <taxon>Pseudomonadota</taxon>
        <taxon>Betaproteobacteria</taxon>
        <taxon>Burkholderiales</taxon>
        <taxon>Xylophilus</taxon>
    </lineage>
</organism>
<name>A0A318SPH1_9BURK</name>
<keyword evidence="1 4" id="KW-0963">Cytoplasm</keyword>
<comment type="caution">
    <text evidence="6">The sequence shown here is derived from an EMBL/GenBank/DDBJ whole genome shotgun (WGS) entry which is preliminary data.</text>
</comment>
<dbReference type="HAMAP" id="MF_00688">
    <property type="entry name" value="Leu_Phe_trans"/>
    <property type="match status" value="1"/>
</dbReference>
<gene>
    <name evidence="4" type="primary">aat</name>
    <name evidence="6" type="ORF">DFQ15_10242</name>
</gene>
<accession>A0A318SPH1</accession>
<dbReference type="Gene3D" id="3.30.70.3550">
    <property type="entry name" value="Leucyl/phenylalanyl-tRNA-protein transferase, N-terminal domain"/>
    <property type="match status" value="1"/>
</dbReference>
<dbReference type="AlphaFoldDB" id="A0A318SPH1"/>
<keyword evidence="7" id="KW-1185">Reference proteome</keyword>
<reference evidence="6 7" key="1">
    <citation type="submission" date="2018-06" db="EMBL/GenBank/DDBJ databases">
        <title>Genomic Encyclopedia of Type Strains, Phase III (KMG-III): the genomes of soil and plant-associated and newly described type strains.</title>
        <authorList>
            <person name="Whitman W."/>
        </authorList>
    </citation>
    <scope>NUCLEOTIDE SEQUENCE [LARGE SCALE GENOMIC DNA]</scope>
    <source>
        <strain evidence="6 7">CECT 7646</strain>
    </source>
</reference>
<evidence type="ECO:0000256" key="1">
    <source>
        <dbReference type="ARBA" id="ARBA00022490"/>
    </source>
</evidence>
<proteinExistence type="inferred from homology"/>
<dbReference type="EC" id="2.3.2.6" evidence="4"/>
<dbReference type="RefSeq" id="WP_110464298.1">
    <property type="nucleotide sequence ID" value="NZ_JAMOFZ010000001.1"/>
</dbReference>
<sequence>MKGPAVPKLPWLEAGDPLPDPENAWGPDAPAPGLLAAGGALDKATLRDAYAHGIFPWFSEGQPILWWSPDPRMVLRPAEFRLHRSFRKTLQRFLITPGADLRIDTAFDQVIRHCAHTPRHGQDGTWILPEMQSAYGALHRAGHAHSVEVWDGGDLVGGLYCVAIGQAVFGESMFAHRNDASKIALAGLVAFCRHHGVGMVDCQQNTRHLASLGAGEITRRAFLDTVAQARHRPALAWSFEPLYWHSILPTR</sequence>
<keyword evidence="3 4" id="KW-0012">Acyltransferase</keyword>
<evidence type="ECO:0000256" key="5">
    <source>
        <dbReference type="SAM" id="MobiDB-lite"/>
    </source>
</evidence>
<evidence type="ECO:0000256" key="4">
    <source>
        <dbReference type="HAMAP-Rule" id="MF_00688"/>
    </source>
</evidence>
<dbReference type="PANTHER" id="PTHR30098:SF2">
    <property type="entry name" value="LEUCYL_PHENYLALANYL-TRNA--PROTEIN TRANSFERASE"/>
    <property type="match status" value="1"/>
</dbReference>
<dbReference type="SUPFAM" id="SSF55729">
    <property type="entry name" value="Acyl-CoA N-acyltransferases (Nat)"/>
    <property type="match status" value="1"/>
</dbReference>
<dbReference type="EMBL" id="QJTC01000002">
    <property type="protein sequence ID" value="PYE79312.1"/>
    <property type="molecule type" value="Genomic_DNA"/>
</dbReference>
<dbReference type="InterPro" id="IPR004616">
    <property type="entry name" value="Leu/Phe-tRNA_Trfase"/>
</dbReference>
<dbReference type="Pfam" id="PF03588">
    <property type="entry name" value="Leu_Phe_trans"/>
    <property type="match status" value="1"/>
</dbReference>
<dbReference type="Gene3D" id="3.40.630.70">
    <property type="entry name" value="Leucyl/phenylalanyl-tRNA-protein transferase, C-terminal domain"/>
    <property type="match status" value="1"/>
</dbReference>
<dbReference type="InterPro" id="IPR042203">
    <property type="entry name" value="Leu/Phe-tRNA_Trfase_C"/>
</dbReference>
<evidence type="ECO:0000256" key="2">
    <source>
        <dbReference type="ARBA" id="ARBA00022679"/>
    </source>
</evidence>
<comment type="subcellular location">
    <subcellularLocation>
        <location evidence="4">Cytoplasm</location>
    </subcellularLocation>
</comment>
<comment type="catalytic activity">
    <reaction evidence="4">
        <text>L-phenylalanyl-tRNA(Phe) + an N-terminal L-alpha-aminoacyl-[protein] = an N-terminal L-phenylalanyl-L-alpha-aminoacyl-[protein] + tRNA(Phe)</text>
        <dbReference type="Rhea" id="RHEA:43632"/>
        <dbReference type="Rhea" id="RHEA-COMP:9668"/>
        <dbReference type="Rhea" id="RHEA-COMP:9699"/>
        <dbReference type="Rhea" id="RHEA-COMP:10636"/>
        <dbReference type="Rhea" id="RHEA-COMP:10637"/>
        <dbReference type="ChEBI" id="CHEBI:78442"/>
        <dbReference type="ChEBI" id="CHEBI:78531"/>
        <dbReference type="ChEBI" id="CHEBI:78597"/>
        <dbReference type="ChEBI" id="CHEBI:83561"/>
        <dbReference type="EC" id="2.3.2.6"/>
    </reaction>
</comment>
<dbReference type="GO" id="GO:0008914">
    <property type="term" value="F:leucyl-tRNA--protein transferase activity"/>
    <property type="evidence" value="ECO:0007669"/>
    <property type="project" value="UniProtKB-UniRule"/>
</dbReference>
<comment type="function">
    <text evidence="4">Functions in the N-end rule pathway of protein degradation where it conjugates Leu, Phe and, less efficiently, Met from aminoacyl-tRNAs to the N-termini of proteins containing an N-terminal arginine or lysine.</text>
</comment>
<protein>
    <recommendedName>
        <fullName evidence="4">Leucyl/phenylalanyl-tRNA--protein transferase</fullName>
        <ecNumber evidence="4">2.3.2.6</ecNumber>
    </recommendedName>
    <alternativeName>
        <fullName evidence="4">L/F-transferase</fullName>
    </alternativeName>
    <alternativeName>
        <fullName evidence="4">Leucyltransferase</fullName>
    </alternativeName>
    <alternativeName>
        <fullName evidence="4">Phenyalanyltransferase</fullName>
    </alternativeName>
</protein>
<evidence type="ECO:0000313" key="7">
    <source>
        <dbReference type="Proteomes" id="UP000247540"/>
    </source>
</evidence>
<comment type="catalytic activity">
    <reaction evidence="4">
        <text>N-terminal L-arginyl-[protein] + L-leucyl-tRNA(Leu) = N-terminal L-leucyl-L-arginyl-[protein] + tRNA(Leu) + H(+)</text>
        <dbReference type="Rhea" id="RHEA:50416"/>
        <dbReference type="Rhea" id="RHEA-COMP:9613"/>
        <dbReference type="Rhea" id="RHEA-COMP:9622"/>
        <dbReference type="Rhea" id="RHEA-COMP:12672"/>
        <dbReference type="Rhea" id="RHEA-COMP:12673"/>
        <dbReference type="ChEBI" id="CHEBI:15378"/>
        <dbReference type="ChEBI" id="CHEBI:64719"/>
        <dbReference type="ChEBI" id="CHEBI:78442"/>
        <dbReference type="ChEBI" id="CHEBI:78494"/>
        <dbReference type="ChEBI" id="CHEBI:133044"/>
        <dbReference type="EC" id="2.3.2.6"/>
    </reaction>
</comment>
<dbReference type="NCBIfam" id="TIGR00667">
    <property type="entry name" value="aat"/>
    <property type="match status" value="1"/>
</dbReference>
<dbReference type="PANTHER" id="PTHR30098">
    <property type="entry name" value="LEUCYL/PHENYLALANYL-TRNA--PROTEIN TRANSFERASE"/>
    <property type="match status" value="1"/>
</dbReference>
<dbReference type="OrthoDB" id="9790282at2"/>
<evidence type="ECO:0000313" key="6">
    <source>
        <dbReference type="EMBL" id="PYE79312.1"/>
    </source>
</evidence>
<comment type="similarity">
    <text evidence="4">Belongs to the L/F-transferase family.</text>
</comment>
<dbReference type="GO" id="GO:0030163">
    <property type="term" value="P:protein catabolic process"/>
    <property type="evidence" value="ECO:0007669"/>
    <property type="project" value="UniProtKB-UniRule"/>
</dbReference>
<comment type="catalytic activity">
    <reaction evidence="4">
        <text>N-terminal L-lysyl-[protein] + L-leucyl-tRNA(Leu) = N-terminal L-leucyl-L-lysyl-[protein] + tRNA(Leu) + H(+)</text>
        <dbReference type="Rhea" id="RHEA:12340"/>
        <dbReference type="Rhea" id="RHEA-COMP:9613"/>
        <dbReference type="Rhea" id="RHEA-COMP:9622"/>
        <dbReference type="Rhea" id="RHEA-COMP:12670"/>
        <dbReference type="Rhea" id="RHEA-COMP:12671"/>
        <dbReference type="ChEBI" id="CHEBI:15378"/>
        <dbReference type="ChEBI" id="CHEBI:65249"/>
        <dbReference type="ChEBI" id="CHEBI:78442"/>
        <dbReference type="ChEBI" id="CHEBI:78494"/>
        <dbReference type="ChEBI" id="CHEBI:133043"/>
        <dbReference type="EC" id="2.3.2.6"/>
    </reaction>
</comment>
<dbReference type="Proteomes" id="UP000247540">
    <property type="component" value="Unassembled WGS sequence"/>
</dbReference>
<evidence type="ECO:0000256" key="3">
    <source>
        <dbReference type="ARBA" id="ARBA00023315"/>
    </source>
</evidence>